<dbReference type="EMBL" id="GL377582">
    <property type="protein sequence ID" value="EFJ27257.1"/>
    <property type="molecule type" value="Genomic_DNA"/>
</dbReference>
<sequence length="549" mass="61222">DALTWTCILQAFAQRGVVEKVAVLIERVPCHSTLCMNTSISAFAKTGHFDQAKSLFSKMPERDTVTINVMIQAFASEGSFASAKHLFDHGATAARDMITWNTIVSMYSRNGFHKEASDIFMKMPRCNLITCNSILKSLSIDDARDLFRKFEERDVITWNTMLEVYAQNKEENTARTLFSKMPFWDLISFTVFITVFASNGRVEEAKRLFDQVPAASVVTWNVMVSAYAQNGHLGDSLQVLSRMPMKSLVTFSVMIGIYAQCGDVFKAKEAFESISTGREHSVVSVTLGIAIHGRSSNLESAKKCFDYSPERNLVAWNCLMAVLVQNEDYKRTKAVFDRMPSWDTISWSTVLVYSSHDLDGSESLFESIPEKTLSSWNAILSVHAEHGDLSKVIEVFQRMKARDVISWTCLITAHSHAGDGVKSLKVFQEMVVEGVRPNRISFMSLLVACSHLGWIDQALECLWSMQLDYGIDPAREHYSCVVDMLARTGQLTEAQQVISFLPGCPVAWGALLGACKLQCDVGVGEDAAKHVFELDPSNTAPHVLLQSLH</sequence>
<feature type="repeat" description="PPR" evidence="2">
    <location>
        <begin position="372"/>
        <end position="402"/>
    </location>
</feature>
<dbReference type="PROSITE" id="PS51375">
    <property type="entry name" value="PPR"/>
    <property type="match status" value="6"/>
</dbReference>
<dbReference type="FunFam" id="1.25.40.10:FF:000158">
    <property type="entry name" value="pentatricopeptide repeat-containing protein At2g33680"/>
    <property type="match status" value="1"/>
</dbReference>
<dbReference type="InterPro" id="IPR046960">
    <property type="entry name" value="PPR_At4g14850-like_plant"/>
</dbReference>
<feature type="non-terminal residue" evidence="3">
    <location>
        <position position="1"/>
    </location>
</feature>
<feature type="repeat" description="PPR" evidence="2">
    <location>
        <begin position="96"/>
        <end position="130"/>
    </location>
</feature>
<feature type="repeat" description="PPR" evidence="2">
    <location>
        <begin position="403"/>
        <end position="437"/>
    </location>
</feature>
<keyword evidence="1" id="KW-0677">Repeat</keyword>
<dbReference type="NCBIfam" id="TIGR00756">
    <property type="entry name" value="PPR"/>
    <property type="match status" value="5"/>
</dbReference>
<dbReference type="InterPro" id="IPR002885">
    <property type="entry name" value="PPR_rpt"/>
</dbReference>
<keyword evidence="4" id="KW-1185">Reference proteome</keyword>
<proteinExistence type="predicted"/>
<accession>D8RKK8</accession>
<dbReference type="InterPro" id="IPR011990">
    <property type="entry name" value="TPR-like_helical_dom_sf"/>
</dbReference>
<dbReference type="Gramene" id="EFJ27257">
    <property type="protein sequence ID" value="EFJ27257"/>
    <property type="gene ID" value="SELMODRAFT_10629"/>
</dbReference>
<dbReference type="Pfam" id="PF13041">
    <property type="entry name" value="PPR_2"/>
    <property type="match status" value="1"/>
</dbReference>
<dbReference type="AlphaFoldDB" id="D8RKK8"/>
<reference evidence="3 4" key="1">
    <citation type="journal article" date="2011" name="Science">
        <title>The Selaginella genome identifies genetic changes associated with the evolution of vascular plants.</title>
        <authorList>
            <person name="Banks J.A."/>
            <person name="Nishiyama T."/>
            <person name="Hasebe M."/>
            <person name="Bowman J.L."/>
            <person name="Gribskov M."/>
            <person name="dePamphilis C."/>
            <person name="Albert V.A."/>
            <person name="Aono N."/>
            <person name="Aoyama T."/>
            <person name="Ambrose B.A."/>
            <person name="Ashton N.W."/>
            <person name="Axtell M.J."/>
            <person name="Barker E."/>
            <person name="Barker M.S."/>
            <person name="Bennetzen J.L."/>
            <person name="Bonawitz N.D."/>
            <person name="Chapple C."/>
            <person name="Cheng C."/>
            <person name="Correa L.G."/>
            <person name="Dacre M."/>
            <person name="DeBarry J."/>
            <person name="Dreyer I."/>
            <person name="Elias M."/>
            <person name="Engstrom E.M."/>
            <person name="Estelle M."/>
            <person name="Feng L."/>
            <person name="Finet C."/>
            <person name="Floyd S.K."/>
            <person name="Frommer W.B."/>
            <person name="Fujita T."/>
            <person name="Gramzow L."/>
            <person name="Gutensohn M."/>
            <person name="Harholt J."/>
            <person name="Hattori M."/>
            <person name="Heyl A."/>
            <person name="Hirai T."/>
            <person name="Hiwatashi Y."/>
            <person name="Ishikawa M."/>
            <person name="Iwata M."/>
            <person name="Karol K.G."/>
            <person name="Koehler B."/>
            <person name="Kolukisaoglu U."/>
            <person name="Kubo M."/>
            <person name="Kurata T."/>
            <person name="Lalonde S."/>
            <person name="Li K."/>
            <person name="Li Y."/>
            <person name="Litt A."/>
            <person name="Lyons E."/>
            <person name="Manning G."/>
            <person name="Maruyama T."/>
            <person name="Michael T.P."/>
            <person name="Mikami K."/>
            <person name="Miyazaki S."/>
            <person name="Morinaga S."/>
            <person name="Murata T."/>
            <person name="Mueller-Roeber B."/>
            <person name="Nelson D.R."/>
            <person name="Obara M."/>
            <person name="Oguri Y."/>
            <person name="Olmstead R.G."/>
            <person name="Onodera N."/>
            <person name="Petersen B.L."/>
            <person name="Pils B."/>
            <person name="Prigge M."/>
            <person name="Rensing S.A."/>
            <person name="Riano-Pachon D.M."/>
            <person name="Roberts A.W."/>
            <person name="Sato Y."/>
            <person name="Scheller H.V."/>
            <person name="Schulz B."/>
            <person name="Schulz C."/>
            <person name="Shakirov E.V."/>
            <person name="Shibagaki N."/>
            <person name="Shinohara N."/>
            <person name="Shippen D.E."/>
            <person name="Soerensen I."/>
            <person name="Sotooka R."/>
            <person name="Sugimoto N."/>
            <person name="Sugita M."/>
            <person name="Sumikawa N."/>
            <person name="Tanurdzic M."/>
            <person name="Theissen G."/>
            <person name="Ulvskov P."/>
            <person name="Wakazuki S."/>
            <person name="Weng J.K."/>
            <person name="Willats W.W."/>
            <person name="Wipf D."/>
            <person name="Wolf P.G."/>
            <person name="Yang L."/>
            <person name="Zimmer A.D."/>
            <person name="Zhu Q."/>
            <person name="Mitros T."/>
            <person name="Hellsten U."/>
            <person name="Loque D."/>
            <person name="Otillar R."/>
            <person name="Salamov A."/>
            <person name="Schmutz J."/>
            <person name="Shapiro H."/>
            <person name="Lindquist E."/>
            <person name="Lucas S."/>
            <person name="Rokhsar D."/>
            <person name="Grigoriev I.V."/>
        </authorList>
    </citation>
    <scope>NUCLEOTIDE SEQUENCE [LARGE SCALE GENOMIC DNA]</scope>
</reference>
<dbReference type="Proteomes" id="UP000001514">
    <property type="component" value="Unassembled WGS sequence"/>
</dbReference>
<dbReference type="Gene3D" id="1.25.40.10">
    <property type="entry name" value="Tetratricopeptide repeat domain"/>
    <property type="match status" value="6"/>
</dbReference>
<dbReference type="InParanoid" id="D8RKK8"/>
<dbReference type="Pfam" id="PF01535">
    <property type="entry name" value="PPR"/>
    <property type="match status" value="8"/>
</dbReference>
<protein>
    <recommendedName>
        <fullName evidence="5">Pentacotripeptide-repeat region of PRORP domain-containing protein</fullName>
    </recommendedName>
</protein>
<dbReference type="eggNOG" id="KOG4197">
    <property type="taxonomic scope" value="Eukaryota"/>
</dbReference>
<dbReference type="PANTHER" id="PTHR47926:SF533">
    <property type="entry name" value="DYW DOMAIN-CONTAINING PROTEIN"/>
    <property type="match status" value="1"/>
</dbReference>
<evidence type="ECO:0000313" key="3">
    <source>
        <dbReference type="EMBL" id="EFJ27257.1"/>
    </source>
</evidence>
<dbReference type="HOGENOM" id="CLU_002706_0_0_1"/>
<feature type="repeat" description="PPR" evidence="2">
    <location>
        <begin position="216"/>
        <end position="250"/>
    </location>
</feature>
<evidence type="ECO:0000313" key="4">
    <source>
        <dbReference type="Proteomes" id="UP000001514"/>
    </source>
</evidence>
<dbReference type="GO" id="GO:0009451">
    <property type="term" value="P:RNA modification"/>
    <property type="evidence" value="ECO:0007669"/>
    <property type="project" value="InterPro"/>
</dbReference>
<dbReference type="KEGG" id="smo:SELMODRAFT_10629"/>
<dbReference type="GO" id="GO:0048731">
    <property type="term" value="P:system development"/>
    <property type="evidence" value="ECO:0007669"/>
    <property type="project" value="UniProtKB-ARBA"/>
</dbReference>
<organism evidence="4">
    <name type="scientific">Selaginella moellendorffii</name>
    <name type="common">Spikemoss</name>
    <dbReference type="NCBI Taxonomy" id="88036"/>
    <lineage>
        <taxon>Eukaryota</taxon>
        <taxon>Viridiplantae</taxon>
        <taxon>Streptophyta</taxon>
        <taxon>Embryophyta</taxon>
        <taxon>Tracheophyta</taxon>
        <taxon>Lycopodiopsida</taxon>
        <taxon>Selaginellales</taxon>
        <taxon>Selaginellaceae</taxon>
        <taxon>Selaginella</taxon>
    </lineage>
</organism>
<feature type="repeat" description="PPR" evidence="2">
    <location>
        <begin position="154"/>
        <end position="188"/>
    </location>
</feature>
<dbReference type="PANTHER" id="PTHR47926">
    <property type="entry name" value="PENTATRICOPEPTIDE REPEAT-CONTAINING PROTEIN"/>
    <property type="match status" value="1"/>
</dbReference>
<dbReference type="GO" id="GO:0003723">
    <property type="term" value="F:RNA binding"/>
    <property type="evidence" value="ECO:0007669"/>
    <property type="project" value="InterPro"/>
</dbReference>
<evidence type="ECO:0008006" key="5">
    <source>
        <dbReference type="Google" id="ProtNLM"/>
    </source>
</evidence>
<feature type="repeat" description="PPR" evidence="2">
    <location>
        <begin position="32"/>
        <end position="66"/>
    </location>
</feature>
<name>D8RKK8_SELML</name>
<evidence type="ECO:0000256" key="2">
    <source>
        <dbReference type="PROSITE-ProRule" id="PRU00708"/>
    </source>
</evidence>
<gene>
    <name evidence="3" type="ORF">SELMODRAFT_10629</name>
</gene>
<feature type="non-terminal residue" evidence="3">
    <location>
        <position position="549"/>
    </location>
</feature>
<evidence type="ECO:0000256" key="1">
    <source>
        <dbReference type="ARBA" id="ARBA00022737"/>
    </source>
</evidence>